<evidence type="ECO:0000256" key="1">
    <source>
        <dbReference type="SAM" id="MobiDB-lite"/>
    </source>
</evidence>
<evidence type="ECO:0000313" key="3">
    <source>
        <dbReference type="Proteomes" id="UP000823388"/>
    </source>
</evidence>
<dbReference type="EMBL" id="CM029046">
    <property type="protein sequence ID" value="KAG2587307.1"/>
    <property type="molecule type" value="Genomic_DNA"/>
</dbReference>
<feature type="region of interest" description="Disordered" evidence="1">
    <location>
        <begin position="1"/>
        <end position="46"/>
    </location>
</feature>
<dbReference type="AlphaFoldDB" id="A0A8T0RMT5"/>
<comment type="caution">
    <text evidence="2">The sequence shown here is derived from an EMBL/GenBank/DDBJ whole genome shotgun (WGS) entry which is preliminary data.</text>
</comment>
<name>A0A8T0RMT5_PANVG</name>
<dbReference type="Proteomes" id="UP000823388">
    <property type="component" value="Chromosome 5N"/>
</dbReference>
<keyword evidence="3" id="KW-1185">Reference proteome</keyword>
<gene>
    <name evidence="2" type="ORF">PVAP13_5NG140981</name>
</gene>
<sequence length="89" mass="9733">MEGAHRAGGVRGARGGHGAPVPGLQRERGGELALGPEHPAVRDPDSVHRNSWDQVFELFQLYLAKQNVCINITSFAPTLQEALNHLRQQ</sequence>
<protein>
    <submittedName>
        <fullName evidence="2">Uncharacterized protein</fullName>
    </submittedName>
</protein>
<proteinExistence type="predicted"/>
<feature type="compositionally biased region" description="Gly residues" evidence="1">
    <location>
        <begin position="9"/>
        <end position="18"/>
    </location>
</feature>
<evidence type="ECO:0000313" key="2">
    <source>
        <dbReference type="EMBL" id="KAG2587307.1"/>
    </source>
</evidence>
<accession>A0A8T0RMT5</accession>
<reference evidence="2" key="1">
    <citation type="submission" date="2020-05" db="EMBL/GenBank/DDBJ databases">
        <title>WGS assembly of Panicum virgatum.</title>
        <authorList>
            <person name="Lovell J.T."/>
            <person name="Jenkins J."/>
            <person name="Shu S."/>
            <person name="Juenger T.E."/>
            <person name="Schmutz J."/>
        </authorList>
    </citation>
    <scope>NUCLEOTIDE SEQUENCE</scope>
    <source>
        <strain evidence="2">AP13</strain>
    </source>
</reference>
<organism evidence="2 3">
    <name type="scientific">Panicum virgatum</name>
    <name type="common">Blackwell switchgrass</name>
    <dbReference type="NCBI Taxonomy" id="38727"/>
    <lineage>
        <taxon>Eukaryota</taxon>
        <taxon>Viridiplantae</taxon>
        <taxon>Streptophyta</taxon>
        <taxon>Embryophyta</taxon>
        <taxon>Tracheophyta</taxon>
        <taxon>Spermatophyta</taxon>
        <taxon>Magnoliopsida</taxon>
        <taxon>Liliopsida</taxon>
        <taxon>Poales</taxon>
        <taxon>Poaceae</taxon>
        <taxon>PACMAD clade</taxon>
        <taxon>Panicoideae</taxon>
        <taxon>Panicodae</taxon>
        <taxon>Paniceae</taxon>
        <taxon>Panicinae</taxon>
        <taxon>Panicum</taxon>
        <taxon>Panicum sect. Hiantes</taxon>
    </lineage>
</organism>